<organism evidence="6 7">
    <name type="scientific">Alloalcanivorax venustensis ISO4</name>
    <dbReference type="NCBI Taxonomy" id="1177184"/>
    <lineage>
        <taxon>Bacteria</taxon>
        <taxon>Pseudomonadati</taxon>
        <taxon>Pseudomonadota</taxon>
        <taxon>Gammaproteobacteria</taxon>
        <taxon>Oceanospirillales</taxon>
        <taxon>Alcanivoracaceae</taxon>
        <taxon>Alloalcanivorax</taxon>
    </lineage>
</organism>
<evidence type="ECO:0000256" key="2">
    <source>
        <dbReference type="ARBA" id="ARBA00006112"/>
    </source>
</evidence>
<dbReference type="Proteomes" id="UP000644441">
    <property type="component" value="Unassembled WGS sequence"/>
</dbReference>
<proteinExistence type="inferred from homology"/>
<feature type="domain" description="MoaB/Mog" evidence="5">
    <location>
        <begin position="20"/>
        <end position="164"/>
    </location>
</feature>
<dbReference type="RefSeq" id="WP_142948676.1">
    <property type="nucleotide sequence ID" value="NZ_ARXR01000006.1"/>
</dbReference>
<sequence>MTLSPVTRAAPRCARPLDIAVLTVSDSRSLAEDSSGDLLRSRLLEQGHRNADRRLVVDDIYLIRAEVSRWIADPAVQVVLITGGTGFSGRDSTPEAVSVLFDKTVDGFGELFRALSLEEIGTSTLQSRCVAGLANGTLVVCLPGSTNACRLAWDRILVEQLDAAHRPCNFVSHLKGADRACDSRETDNGGPAHVADAH</sequence>
<comment type="caution">
    <text evidence="6">The sequence shown here is derived from an EMBL/GenBank/DDBJ whole genome shotgun (WGS) entry which is preliminary data.</text>
</comment>
<dbReference type="InterPro" id="IPR008284">
    <property type="entry name" value="MoCF_biosynth_CS"/>
</dbReference>
<evidence type="ECO:0000313" key="6">
    <source>
        <dbReference type="EMBL" id="MBF5052488.1"/>
    </source>
</evidence>
<dbReference type="SMART" id="SM00852">
    <property type="entry name" value="MoCF_biosynth"/>
    <property type="match status" value="1"/>
</dbReference>
<dbReference type="Pfam" id="PF00994">
    <property type="entry name" value="MoCF_biosynth"/>
    <property type="match status" value="1"/>
</dbReference>
<evidence type="ECO:0000256" key="1">
    <source>
        <dbReference type="ARBA" id="ARBA00005046"/>
    </source>
</evidence>
<dbReference type="NCBIfam" id="TIGR02667">
    <property type="entry name" value="moaB_proteo"/>
    <property type="match status" value="1"/>
</dbReference>
<evidence type="ECO:0000313" key="7">
    <source>
        <dbReference type="Proteomes" id="UP000644441"/>
    </source>
</evidence>
<evidence type="ECO:0000256" key="4">
    <source>
        <dbReference type="ARBA" id="ARBA00023150"/>
    </source>
</evidence>
<dbReference type="PROSITE" id="PS01078">
    <property type="entry name" value="MOCF_BIOSYNTHESIS_1"/>
    <property type="match status" value="1"/>
</dbReference>
<dbReference type="InterPro" id="IPR001453">
    <property type="entry name" value="MoaB/Mog_dom"/>
</dbReference>
<dbReference type="GeneID" id="99767358"/>
<dbReference type="EMBL" id="ARXR01000006">
    <property type="protein sequence ID" value="MBF5052488.1"/>
    <property type="molecule type" value="Genomic_DNA"/>
</dbReference>
<dbReference type="CDD" id="cd00886">
    <property type="entry name" value="MogA_MoaB"/>
    <property type="match status" value="1"/>
</dbReference>
<protein>
    <recommendedName>
        <fullName evidence="3">Molybdenum cofactor biosynthesis protein B</fullName>
    </recommendedName>
</protein>
<comment type="pathway">
    <text evidence="1">Cofactor biosynthesis; molybdopterin biosynthesis.</text>
</comment>
<gene>
    <name evidence="6" type="ORF">ISO4_01090</name>
</gene>
<dbReference type="InterPro" id="IPR012245">
    <property type="entry name" value="MoaB"/>
</dbReference>
<dbReference type="InterPro" id="IPR013484">
    <property type="entry name" value="MoaB_proteobac"/>
</dbReference>
<comment type="similarity">
    <text evidence="2">Belongs to the MoaB/Mog family.</text>
</comment>
<dbReference type="SUPFAM" id="SSF53218">
    <property type="entry name" value="Molybdenum cofactor biosynthesis proteins"/>
    <property type="match status" value="1"/>
</dbReference>
<dbReference type="PANTHER" id="PTHR43232:SF2">
    <property type="entry name" value="MOLYBDENUM COFACTOR BIOSYNTHESIS PROTEIN B"/>
    <property type="match status" value="1"/>
</dbReference>
<keyword evidence="7" id="KW-1185">Reference proteome</keyword>
<dbReference type="PANTHER" id="PTHR43232">
    <property type="entry name" value="MOLYBDENUM COFACTOR BIOSYNTHESIS PROTEIN B"/>
    <property type="match status" value="1"/>
</dbReference>
<evidence type="ECO:0000259" key="5">
    <source>
        <dbReference type="SMART" id="SM00852"/>
    </source>
</evidence>
<accession>A0ABS0AEB7</accession>
<dbReference type="NCBIfam" id="TIGR00177">
    <property type="entry name" value="molyb_syn"/>
    <property type="match status" value="1"/>
</dbReference>
<evidence type="ECO:0000256" key="3">
    <source>
        <dbReference type="ARBA" id="ARBA00015262"/>
    </source>
</evidence>
<reference evidence="6 7" key="1">
    <citation type="submission" date="2012-09" db="EMBL/GenBank/DDBJ databases">
        <title>Genome Sequence of alkane-degrading Bacterium Alcanivorax venustensis ISO4.</title>
        <authorList>
            <person name="Lai Q."/>
            <person name="Shao Z."/>
        </authorList>
    </citation>
    <scope>NUCLEOTIDE SEQUENCE [LARGE SCALE GENOMIC DNA]</scope>
    <source>
        <strain evidence="6 7">ISO4</strain>
    </source>
</reference>
<dbReference type="InterPro" id="IPR036425">
    <property type="entry name" value="MoaB/Mog-like_dom_sf"/>
</dbReference>
<keyword evidence="4" id="KW-0501">Molybdenum cofactor biosynthesis</keyword>
<dbReference type="Gene3D" id="3.40.980.10">
    <property type="entry name" value="MoaB/Mog-like domain"/>
    <property type="match status" value="1"/>
</dbReference>
<name>A0ABS0AEB7_9GAMM</name>